<keyword evidence="1" id="KW-0472">Membrane</keyword>
<keyword evidence="1" id="KW-0812">Transmembrane</keyword>
<proteinExistence type="predicted"/>
<accession>M1MBM4</accession>
<evidence type="ECO:0000313" key="2">
    <source>
        <dbReference type="EMBL" id="AGF55324.1"/>
    </source>
</evidence>
<dbReference type="eggNOG" id="ENOG50334KY">
    <property type="taxonomic scope" value="Bacteria"/>
</dbReference>
<dbReference type="InterPro" id="IPR028994">
    <property type="entry name" value="Integrin_alpha_N"/>
</dbReference>
<dbReference type="STRING" id="36745.CLSAP_15170"/>
<dbReference type="PATRIC" id="fig|931276.5.peg.1518"/>
<evidence type="ECO:0000256" key="1">
    <source>
        <dbReference type="SAM" id="Phobius"/>
    </source>
</evidence>
<keyword evidence="3" id="KW-1185">Reference proteome</keyword>
<dbReference type="SUPFAM" id="SSF69318">
    <property type="entry name" value="Integrin alpha N-terminal domain"/>
    <property type="match status" value="1"/>
</dbReference>
<dbReference type="KEGG" id="csr:Cspa_c15540"/>
<dbReference type="Proteomes" id="UP000011728">
    <property type="component" value="Chromosome"/>
</dbReference>
<dbReference type="AlphaFoldDB" id="M1MBM4"/>
<protein>
    <submittedName>
        <fullName evidence="2">Uncharacterized protein</fullName>
    </submittedName>
</protein>
<name>M1MBM4_9CLOT</name>
<sequence>MKILIINKRNLISLLLYIAVIITLTTIIIHFNPYNYKATQTISPLNPSQTSQIDLTGDGKKDSLQIVNAQNKIDLNITSSNNSYYLSNQVQDKTLFNNNTHWEPKVFIHDISRDNIPEIILQGSKNDKSACYVFHWNGKNFTLVYYSNNNIFGILDCKNQKTPQCYSLSSSGGLSSLNTFMLINNKTLNTSNNNSNVPSLESITNFINLIELPYIVDDLPDIFTTGIDKENLSLLWGLDKDNYSYSFQNAFFYDYKWTQSGEPYSIRWRLSFEKSNLKGNRNDKSEFIFVIDLQKDAASYKISAIQKAK</sequence>
<keyword evidence="1" id="KW-1133">Transmembrane helix</keyword>
<dbReference type="HOGENOM" id="CLU_077900_0_0_9"/>
<dbReference type="EMBL" id="CP004121">
    <property type="protein sequence ID" value="AGF55324.1"/>
    <property type="molecule type" value="Genomic_DNA"/>
</dbReference>
<organism evidence="2 3">
    <name type="scientific">Clostridium saccharoperbutylacetonicum N1-4(HMT)</name>
    <dbReference type="NCBI Taxonomy" id="931276"/>
    <lineage>
        <taxon>Bacteria</taxon>
        <taxon>Bacillati</taxon>
        <taxon>Bacillota</taxon>
        <taxon>Clostridia</taxon>
        <taxon>Eubacteriales</taxon>
        <taxon>Clostridiaceae</taxon>
        <taxon>Clostridium</taxon>
    </lineage>
</organism>
<feature type="transmembrane region" description="Helical" evidence="1">
    <location>
        <begin position="12"/>
        <end position="31"/>
    </location>
</feature>
<reference evidence="2 3" key="1">
    <citation type="submission" date="2013-02" db="EMBL/GenBank/DDBJ databases">
        <title>Genome sequence of Clostridium saccharoperbutylacetonicum N1-4(HMT).</title>
        <authorList>
            <person name="Poehlein A."/>
            <person name="Daniel R."/>
        </authorList>
    </citation>
    <scope>NUCLEOTIDE SEQUENCE [LARGE SCALE GENOMIC DNA]</scope>
    <source>
        <strain evidence="3">N1-4(HMT)</strain>
    </source>
</reference>
<evidence type="ECO:0000313" key="3">
    <source>
        <dbReference type="Proteomes" id="UP000011728"/>
    </source>
</evidence>
<dbReference type="OrthoDB" id="1935191at2"/>
<gene>
    <name evidence="2" type="ORF">Cspa_c15540</name>
</gene>
<dbReference type="RefSeq" id="WP_015391646.1">
    <property type="nucleotide sequence ID" value="NC_020291.1"/>
</dbReference>